<evidence type="ECO:0000313" key="3">
    <source>
        <dbReference type="Proteomes" id="UP000000343"/>
    </source>
</evidence>
<feature type="transmembrane region" description="Helical" evidence="1">
    <location>
        <begin position="169"/>
        <end position="188"/>
    </location>
</feature>
<dbReference type="KEGG" id="acm:AciX9_3603"/>
<sequence>MEPVTHVLTGALISRTGLNRRAAYCTAAMAIGAELPDIDTLWSIEGPLASFQHHRGITHTFVGIPFEAATVTLAFYLYHRLRKQPKTAAPARWAELFAYTLLALLSHLFLDWTNNYGLRPFFPFDPHWYAGSFVFIFEPILFLFLLIGLLAPSLFGLIGSEVGARKPPFSGRAWPTAALLAICALWLFRFNQHAEALTLAARNAPEATRVYASPHPIDPFTWHIVADTPDHYQLSTLDTHTQHFDPTEPSDTLYKPAITLPLLAAKRTGLGRIYLDWSQYPILIEAADTTDPNHPLAVVTFTDARFLYNTFLVQGRTHAPINGQVTLNMQAPDGQRVIETRMGNKIQR</sequence>
<keyword evidence="1" id="KW-0812">Transmembrane</keyword>
<reference evidence="3" key="1">
    <citation type="submission" date="2011-01" db="EMBL/GenBank/DDBJ databases">
        <title>Complete sequence of chromosome of Acidobacterium sp. MP5ACTX9.</title>
        <authorList>
            <consortium name="US DOE Joint Genome Institute"/>
            <person name="Lucas S."/>
            <person name="Copeland A."/>
            <person name="Lapidus A."/>
            <person name="Cheng J.-F."/>
            <person name="Goodwin L."/>
            <person name="Pitluck S."/>
            <person name="Teshima H."/>
            <person name="Detter J.C."/>
            <person name="Han C."/>
            <person name="Tapia R."/>
            <person name="Land M."/>
            <person name="Hauser L."/>
            <person name="Kyrpides N."/>
            <person name="Ivanova N."/>
            <person name="Ovchinnikova G."/>
            <person name="Pagani I."/>
            <person name="Rawat S.R."/>
            <person name="Mannisto M."/>
            <person name="Haggblom M.M."/>
            <person name="Woyke T."/>
        </authorList>
    </citation>
    <scope>NUCLEOTIDE SEQUENCE [LARGE SCALE GENOMIC DNA]</scope>
    <source>
        <strain evidence="3">MP5ACTX9</strain>
    </source>
</reference>
<name>E8X4W7_GRATM</name>
<dbReference type="PANTHER" id="PTHR40031:SF1">
    <property type="entry name" value="MEMBRANE-BOUND METAL-DEPENDENT HYDROLASE"/>
    <property type="match status" value="1"/>
</dbReference>
<evidence type="ECO:0000256" key="1">
    <source>
        <dbReference type="SAM" id="Phobius"/>
    </source>
</evidence>
<keyword evidence="1" id="KW-0472">Membrane</keyword>
<dbReference type="GO" id="GO:0016787">
    <property type="term" value="F:hydrolase activity"/>
    <property type="evidence" value="ECO:0007669"/>
    <property type="project" value="UniProtKB-KW"/>
</dbReference>
<dbReference type="Proteomes" id="UP000000343">
    <property type="component" value="Chromosome"/>
</dbReference>
<keyword evidence="2" id="KW-0378">Hydrolase</keyword>
<feature type="transmembrane region" description="Helical" evidence="1">
    <location>
        <begin position="57"/>
        <end position="78"/>
    </location>
</feature>
<dbReference type="PANTHER" id="PTHR40031">
    <property type="entry name" value="HYPOTHETICAL MEMBRANE SPANNING PROTEIN"/>
    <property type="match status" value="1"/>
</dbReference>
<dbReference type="OrthoDB" id="110250at2"/>
<dbReference type="InterPro" id="IPR053170">
    <property type="entry name" value="Transcription_regulator"/>
</dbReference>
<dbReference type="Pfam" id="PF04307">
    <property type="entry name" value="YdjM"/>
    <property type="match status" value="1"/>
</dbReference>
<dbReference type="STRING" id="1198114.AciX9_3603"/>
<dbReference type="AlphaFoldDB" id="E8X4W7"/>
<dbReference type="eggNOG" id="COG1988">
    <property type="taxonomic scope" value="Bacteria"/>
</dbReference>
<evidence type="ECO:0000313" key="2">
    <source>
        <dbReference type="EMBL" id="ADW70606.1"/>
    </source>
</evidence>
<dbReference type="PaxDb" id="1198114-AciX9_3603"/>
<keyword evidence="1" id="KW-1133">Transmembrane helix</keyword>
<dbReference type="HOGENOM" id="CLU_752122_0_0_0"/>
<dbReference type="InterPro" id="IPR007404">
    <property type="entry name" value="YdjM-like"/>
</dbReference>
<gene>
    <name evidence="2" type="ordered locus">AciX9_3603</name>
</gene>
<protein>
    <submittedName>
        <fullName evidence="2">Membrane-bound metal-dependent hydrolase</fullName>
    </submittedName>
</protein>
<organism evidence="3">
    <name type="scientific">Granulicella tundricola (strain ATCC BAA-1859 / DSM 23138 / MP5ACTX9)</name>
    <dbReference type="NCBI Taxonomy" id="1198114"/>
    <lineage>
        <taxon>Bacteria</taxon>
        <taxon>Pseudomonadati</taxon>
        <taxon>Acidobacteriota</taxon>
        <taxon>Terriglobia</taxon>
        <taxon>Terriglobales</taxon>
        <taxon>Acidobacteriaceae</taxon>
        <taxon>Granulicella</taxon>
    </lineage>
</organism>
<feature type="transmembrane region" description="Helical" evidence="1">
    <location>
        <begin position="90"/>
        <end position="110"/>
    </location>
</feature>
<dbReference type="RefSeq" id="WP_013581917.1">
    <property type="nucleotide sequence ID" value="NC_015064.1"/>
</dbReference>
<keyword evidence="3" id="KW-1185">Reference proteome</keyword>
<accession>E8X4W7</accession>
<feature type="transmembrane region" description="Helical" evidence="1">
    <location>
        <begin position="130"/>
        <end position="157"/>
    </location>
</feature>
<proteinExistence type="predicted"/>
<dbReference type="EMBL" id="CP002480">
    <property type="protein sequence ID" value="ADW70606.1"/>
    <property type="molecule type" value="Genomic_DNA"/>
</dbReference>